<protein>
    <recommendedName>
        <fullName evidence="6">Phosphoglucosamine mutase</fullName>
        <ecNumber evidence="6">5.4.2.10</ecNumber>
    </recommendedName>
</protein>
<keyword evidence="5 6" id="KW-0413">Isomerase</keyword>
<reference evidence="11 12" key="1">
    <citation type="submission" date="2023-08" db="EMBL/GenBank/DDBJ databases">
        <title>Genome sequence of Thermaerobacter compostii strain Ins1, a spore-forming filamentous bacterium isolated from a deep geothermal reservoir.</title>
        <authorList>
            <person name="Bregnard D."/>
            <person name="Gonzalez D."/>
            <person name="Junier P."/>
        </authorList>
    </citation>
    <scope>NUCLEOTIDE SEQUENCE [LARGE SCALE GENOMIC DNA]</scope>
    <source>
        <strain evidence="11 12">Ins1</strain>
    </source>
</reference>
<dbReference type="InterPro" id="IPR016055">
    <property type="entry name" value="A-D-PHexomutase_a/b/a-I/II/III"/>
</dbReference>
<dbReference type="InterPro" id="IPR005841">
    <property type="entry name" value="Alpha-D-phosphohexomutase_SF"/>
</dbReference>
<feature type="domain" description="Alpha-D-phosphohexomutase alpha/beta/alpha" evidence="10">
    <location>
        <begin position="286"/>
        <end position="395"/>
    </location>
</feature>
<accession>A0ABZ0QP77</accession>
<dbReference type="CDD" id="cd05802">
    <property type="entry name" value="GlmM"/>
    <property type="match status" value="1"/>
</dbReference>
<evidence type="ECO:0000313" key="12">
    <source>
        <dbReference type="Proteomes" id="UP001304683"/>
    </source>
</evidence>
<dbReference type="Proteomes" id="UP001304683">
    <property type="component" value="Chromosome"/>
</dbReference>
<feature type="domain" description="Alpha-D-phosphohexomutase C-terminal" evidence="7">
    <location>
        <begin position="402"/>
        <end position="468"/>
    </location>
</feature>
<feature type="active site" description="Phosphoserine intermediate" evidence="6">
    <location>
        <position position="101"/>
    </location>
</feature>
<feature type="modified residue" description="Phosphoserine" evidence="6">
    <location>
        <position position="101"/>
    </location>
</feature>
<gene>
    <name evidence="6" type="primary">glmM</name>
    <name evidence="11" type="ORF">Q5761_01030</name>
</gene>
<evidence type="ECO:0000259" key="9">
    <source>
        <dbReference type="Pfam" id="PF02879"/>
    </source>
</evidence>
<dbReference type="Pfam" id="PF02879">
    <property type="entry name" value="PGM_PMM_II"/>
    <property type="match status" value="1"/>
</dbReference>
<keyword evidence="12" id="KW-1185">Reference proteome</keyword>
<evidence type="ECO:0000256" key="6">
    <source>
        <dbReference type="HAMAP-Rule" id="MF_01554"/>
    </source>
</evidence>
<dbReference type="PANTHER" id="PTHR42946">
    <property type="entry name" value="PHOSPHOHEXOSE MUTASE"/>
    <property type="match status" value="1"/>
</dbReference>
<dbReference type="Pfam" id="PF00408">
    <property type="entry name" value="PGM_PMM_IV"/>
    <property type="match status" value="1"/>
</dbReference>
<feature type="domain" description="Alpha-D-phosphohexomutase alpha/beta/alpha" evidence="9">
    <location>
        <begin position="187"/>
        <end position="282"/>
    </location>
</feature>
<keyword evidence="3 6" id="KW-0479">Metal-binding</keyword>
<keyword evidence="4 6" id="KW-0460">Magnesium</keyword>
<dbReference type="EC" id="5.4.2.10" evidence="6"/>
<comment type="catalytic activity">
    <reaction evidence="6">
        <text>alpha-D-glucosamine 1-phosphate = D-glucosamine 6-phosphate</text>
        <dbReference type="Rhea" id="RHEA:23424"/>
        <dbReference type="ChEBI" id="CHEBI:58516"/>
        <dbReference type="ChEBI" id="CHEBI:58725"/>
        <dbReference type="EC" id="5.4.2.10"/>
    </reaction>
</comment>
<comment type="function">
    <text evidence="6">Catalyzes the conversion of glucosamine-6-phosphate to glucosamine-1-phosphate.</text>
</comment>
<dbReference type="InterPro" id="IPR006352">
    <property type="entry name" value="GlmM_bact"/>
</dbReference>
<keyword evidence="2 6" id="KW-0597">Phosphoprotein</keyword>
<evidence type="ECO:0000259" key="7">
    <source>
        <dbReference type="Pfam" id="PF00408"/>
    </source>
</evidence>
<dbReference type="Pfam" id="PF02878">
    <property type="entry name" value="PGM_PMM_I"/>
    <property type="match status" value="1"/>
</dbReference>
<dbReference type="InterPro" id="IPR005846">
    <property type="entry name" value="A-D-PHexomutase_a/b/a-III"/>
</dbReference>
<evidence type="ECO:0000256" key="5">
    <source>
        <dbReference type="ARBA" id="ARBA00023235"/>
    </source>
</evidence>
<dbReference type="InterPro" id="IPR005844">
    <property type="entry name" value="A-D-PHexomutase_a/b/a-I"/>
</dbReference>
<dbReference type="Gene3D" id="3.30.310.50">
    <property type="entry name" value="Alpha-D-phosphohexomutase, C-terminal domain"/>
    <property type="match status" value="1"/>
</dbReference>
<dbReference type="InterPro" id="IPR050060">
    <property type="entry name" value="Phosphoglucosamine_mutase"/>
</dbReference>
<evidence type="ECO:0000259" key="10">
    <source>
        <dbReference type="Pfam" id="PF02880"/>
    </source>
</evidence>
<evidence type="ECO:0000313" key="11">
    <source>
        <dbReference type="EMBL" id="WPD19286.1"/>
    </source>
</evidence>
<dbReference type="InterPro" id="IPR005845">
    <property type="entry name" value="A-D-PHexomutase_a/b/a-II"/>
</dbReference>
<evidence type="ECO:0000256" key="2">
    <source>
        <dbReference type="ARBA" id="ARBA00022553"/>
    </source>
</evidence>
<feature type="binding site" evidence="6">
    <location>
        <position position="269"/>
    </location>
    <ligand>
        <name>Mg(2+)</name>
        <dbReference type="ChEBI" id="CHEBI:18420"/>
    </ligand>
</feature>
<dbReference type="SUPFAM" id="SSF53738">
    <property type="entry name" value="Phosphoglucomutase, first 3 domains"/>
    <property type="match status" value="3"/>
</dbReference>
<dbReference type="InterPro" id="IPR005843">
    <property type="entry name" value="A-D-PHexomutase_C"/>
</dbReference>
<dbReference type="PANTHER" id="PTHR42946:SF1">
    <property type="entry name" value="PHOSPHOGLUCOMUTASE (ALPHA-D-GLUCOSE-1,6-BISPHOSPHATE-DEPENDENT)"/>
    <property type="match status" value="1"/>
</dbReference>
<proteinExistence type="inferred from homology"/>
<dbReference type="Gene3D" id="3.40.120.10">
    <property type="entry name" value="Alpha-D-Glucose-1,6-Bisphosphate, subunit A, domain 3"/>
    <property type="match status" value="3"/>
</dbReference>
<evidence type="ECO:0000256" key="3">
    <source>
        <dbReference type="ARBA" id="ARBA00022723"/>
    </source>
</evidence>
<dbReference type="EMBL" id="CP132508">
    <property type="protein sequence ID" value="WPD19286.1"/>
    <property type="molecule type" value="Genomic_DNA"/>
</dbReference>
<comment type="PTM">
    <text evidence="6">Activated by phosphorylation.</text>
</comment>
<feature type="domain" description="Alpha-D-phosphohexomutase alpha/beta/alpha" evidence="8">
    <location>
        <begin position="3"/>
        <end position="134"/>
    </location>
</feature>
<evidence type="ECO:0000256" key="4">
    <source>
        <dbReference type="ARBA" id="ARBA00022842"/>
    </source>
</evidence>
<dbReference type="SUPFAM" id="SSF55957">
    <property type="entry name" value="Phosphoglucomutase, C-terminal domain"/>
    <property type="match status" value="1"/>
</dbReference>
<dbReference type="PRINTS" id="PR00509">
    <property type="entry name" value="PGMPMM"/>
</dbReference>
<feature type="binding site" evidence="6">
    <location>
        <position position="273"/>
    </location>
    <ligand>
        <name>Mg(2+)</name>
        <dbReference type="ChEBI" id="CHEBI:18420"/>
    </ligand>
</feature>
<organism evidence="11 12">
    <name type="scientific">Thermaerobacter composti</name>
    <dbReference type="NCBI Taxonomy" id="554949"/>
    <lineage>
        <taxon>Bacteria</taxon>
        <taxon>Bacillati</taxon>
        <taxon>Bacillota</taxon>
        <taxon>Clostridia</taxon>
        <taxon>Eubacteriales</taxon>
        <taxon>Clostridiales Family XVII. Incertae Sedis</taxon>
        <taxon>Thermaerobacter</taxon>
    </lineage>
</organism>
<feature type="binding site" description="via phosphate group" evidence="6">
    <location>
        <position position="101"/>
    </location>
    <ligand>
        <name>Mg(2+)</name>
        <dbReference type="ChEBI" id="CHEBI:18420"/>
    </ligand>
</feature>
<dbReference type="RefSeq" id="WP_318750847.1">
    <property type="nucleotide sequence ID" value="NZ_CP132508.1"/>
</dbReference>
<dbReference type="HAMAP" id="MF_01554_B">
    <property type="entry name" value="GlmM_B"/>
    <property type="match status" value="1"/>
</dbReference>
<evidence type="ECO:0000259" key="8">
    <source>
        <dbReference type="Pfam" id="PF02878"/>
    </source>
</evidence>
<name>A0ABZ0QP77_9FIRM</name>
<comment type="similarity">
    <text evidence="1 6">Belongs to the phosphohexose mutase family.</text>
</comment>
<sequence>MTRLFGTDGVRGVANADLTAELALALGRAAGQVLAGRWGVRPRVVVGRDTRASGEMLEAALAAGLMSAGATVVPLGVMTTPGVSYLTTALGATGGAVISASHNPPEYNGIKFFDPQGRKLPDELEEAVEDAVLRGGQGGPSGALGSPAAGGADAAGATGAEAGAAAFVPPVGGAVGRREEAPDAGRRYLEHLRRAAGPGLEGLHVVLDCAHGAATPWAPAVWRAVGARVTVIHAAPDGTNINVGCGSTAPQALAEAVRREGADLGLAFDGDADRVIAVDERGRVVDGDAILAVLALDMARRGELPDRTVVATVMSNLGLERALKAAGLRLVRTRVGDRHVFEAMEQGGYALGGEQSGHIILRRHAVTGDGILTGLVLASVMVRTGQPLSQLASVVQPVPQVLLNVPVKRREGWEDEPAIQAAIAAARQRLGEAGRVLVRASGTEPLIRVMVEGDDEALVRELAESVAGAIRRALGSGTD</sequence>
<dbReference type="Pfam" id="PF02880">
    <property type="entry name" value="PGM_PMM_III"/>
    <property type="match status" value="1"/>
</dbReference>
<dbReference type="GO" id="GO:0008966">
    <property type="term" value="F:phosphoglucosamine mutase activity"/>
    <property type="evidence" value="ECO:0007669"/>
    <property type="project" value="UniProtKB-EC"/>
</dbReference>
<comment type="cofactor">
    <cofactor evidence="6">
        <name>Mg(2+)</name>
        <dbReference type="ChEBI" id="CHEBI:18420"/>
    </cofactor>
    <text evidence="6">Binds 1 Mg(2+) ion per subunit.</text>
</comment>
<evidence type="ECO:0000256" key="1">
    <source>
        <dbReference type="ARBA" id="ARBA00010231"/>
    </source>
</evidence>
<dbReference type="InterPro" id="IPR036900">
    <property type="entry name" value="A-D-PHexomutase_C_sf"/>
</dbReference>
<feature type="binding site" evidence="6">
    <location>
        <position position="271"/>
    </location>
    <ligand>
        <name>Mg(2+)</name>
        <dbReference type="ChEBI" id="CHEBI:18420"/>
    </ligand>
</feature>